<evidence type="ECO:0000256" key="1">
    <source>
        <dbReference type="SAM" id="MobiDB-lite"/>
    </source>
</evidence>
<dbReference type="EMBL" id="JAJFAZ020000006">
    <property type="protein sequence ID" value="KAI5325536.1"/>
    <property type="molecule type" value="Genomic_DNA"/>
</dbReference>
<feature type="transmembrane region" description="Helical" evidence="2">
    <location>
        <begin position="149"/>
        <end position="174"/>
    </location>
</feature>
<accession>A0A5E4F409</accession>
<keyword evidence="6" id="KW-1185">Reference proteome</keyword>
<evidence type="ECO:0000313" key="6">
    <source>
        <dbReference type="Proteomes" id="UP001054821"/>
    </source>
</evidence>
<dbReference type="InParanoid" id="A0A5E4F409"/>
<reference evidence="5" key="2">
    <citation type="journal article" date="2020" name="Plant J.">
        <title>Transposons played a major role in the diversification between the closely related almond and peach genomes: results from the almond genome sequence.</title>
        <authorList>
            <person name="Alioto T."/>
            <person name="Alexiou K.G."/>
            <person name="Bardil A."/>
            <person name="Barteri F."/>
            <person name="Castanera R."/>
            <person name="Cruz F."/>
            <person name="Dhingra A."/>
            <person name="Duval H."/>
            <person name="Fernandez I Marti A."/>
            <person name="Frias L."/>
            <person name="Galan B."/>
            <person name="Garcia J.L."/>
            <person name="Howad W."/>
            <person name="Gomez-Garrido J."/>
            <person name="Gut M."/>
            <person name="Julca I."/>
            <person name="Morata J."/>
            <person name="Puigdomenech P."/>
            <person name="Ribeca P."/>
            <person name="Rubio Cabetas M.J."/>
            <person name="Vlasova A."/>
            <person name="Wirthensohn M."/>
            <person name="Garcia-Mas J."/>
            <person name="Gabaldon T."/>
            <person name="Casacuberta J.M."/>
            <person name="Arus P."/>
        </authorList>
    </citation>
    <scope>NUCLEOTIDE SEQUENCE [LARGE SCALE GENOMIC DNA]</scope>
    <source>
        <strain evidence="5">cv. Texas</strain>
    </source>
</reference>
<dbReference type="Proteomes" id="UP001054821">
    <property type="component" value="Chromosome 6"/>
</dbReference>
<organism evidence="4 5">
    <name type="scientific">Prunus dulcis</name>
    <name type="common">Almond</name>
    <name type="synonym">Amygdalus dulcis</name>
    <dbReference type="NCBI Taxonomy" id="3755"/>
    <lineage>
        <taxon>Eukaryota</taxon>
        <taxon>Viridiplantae</taxon>
        <taxon>Streptophyta</taxon>
        <taxon>Embryophyta</taxon>
        <taxon>Tracheophyta</taxon>
        <taxon>Spermatophyta</taxon>
        <taxon>Magnoliopsida</taxon>
        <taxon>eudicotyledons</taxon>
        <taxon>Gunneridae</taxon>
        <taxon>Pentapetalae</taxon>
        <taxon>rosids</taxon>
        <taxon>fabids</taxon>
        <taxon>Rosales</taxon>
        <taxon>Rosaceae</taxon>
        <taxon>Amygdaloideae</taxon>
        <taxon>Amygdaleae</taxon>
        <taxon>Prunus</taxon>
    </lineage>
</organism>
<reference evidence="4" key="1">
    <citation type="submission" date="2019-07" db="EMBL/GenBank/DDBJ databases">
        <authorList>
            <person name="Alioto T."/>
            <person name="Alioto T."/>
            <person name="Gomez Garrido J."/>
        </authorList>
    </citation>
    <scope>NUCLEOTIDE SEQUENCE</scope>
</reference>
<dbReference type="Gramene" id="VVA22556">
    <property type="protein sequence ID" value="VVA22556"/>
    <property type="gene ID" value="Prudul26B030603"/>
</dbReference>
<evidence type="ECO:0000256" key="2">
    <source>
        <dbReference type="SAM" id="Phobius"/>
    </source>
</evidence>
<name>A0A5E4F409_PRUDU</name>
<dbReference type="EMBL" id="CABIKO010000062">
    <property type="protein sequence ID" value="VVA22556.1"/>
    <property type="molecule type" value="Genomic_DNA"/>
</dbReference>
<keyword evidence="2" id="KW-0472">Membrane</keyword>
<keyword evidence="2" id="KW-0812">Transmembrane</keyword>
<dbReference type="Proteomes" id="UP000327085">
    <property type="component" value="Chromosome 6"/>
</dbReference>
<evidence type="ECO:0000313" key="5">
    <source>
        <dbReference type="Proteomes" id="UP000327085"/>
    </source>
</evidence>
<evidence type="ECO:0000313" key="4">
    <source>
        <dbReference type="EMBL" id="VVA22556.1"/>
    </source>
</evidence>
<protein>
    <submittedName>
        <fullName evidence="4">Uncharacterized protein</fullName>
    </submittedName>
</protein>
<evidence type="ECO:0000313" key="3">
    <source>
        <dbReference type="EMBL" id="KAI5325536.1"/>
    </source>
</evidence>
<gene>
    <name evidence="4" type="ORF">ALMOND_2B030603</name>
    <name evidence="3" type="ORF">L3X38_034610</name>
</gene>
<sequence>MNLEEDNQNSVFPKKAGHAPSLPGLDGGDGTFDHTPKFKFFSEAESVGLALLPVLGLDGGYGVFGNMPKFNGLALPPVLGPDGGYGAFGNMPKFNFLDEYSRTTGLTLCDLPELEGEVGVVFGCLSSLESGEQEAKPKTSKSTKVIQHIFWGAPAIFFMLLFFFFVFFFLTLIWE</sequence>
<keyword evidence="2" id="KW-1133">Transmembrane helix</keyword>
<reference evidence="3 6" key="3">
    <citation type="journal article" date="2022" name="G3 (Bethesda)">
        <title>Whole-genome sequence and methylome profiling of the almond [Prunus dulcis (Mill.) D.A. Webb] cultivar 'Nonpareil'.</title>
        <authorList>
            <person name="D'Amico-Willman K.M."/>
            <person name="Ouma W.Z."/>
            <person name="Meulia T."/>
            <person name="Sideli G.M."/>
            <person name="Gradziel T.M."/>
            <person name="Fresnedo-Ramirez J."/>
        </authorList>
    </citation>
    <scope>NUCLEOTIDE SEQUENCE [LARGE SCALE GENOMIC DNA]</scope>
    <source>
        <strain evidence="3">Clone GOH B32 T37-40</strain>
    </source>
</reference>
<feature type="region of interest" description="Disordered" evidence="1">
    <location>
        <begin position="1"/>
        <end position="28"/>
    </location>
</feature>
<dbReference type="AlphaFoldDB" id="A0A5E4F409"/>
<proteinExistence type="predicted"/>